<dbReference type="Pfam" id="PF02563">
    <property type="entry name" value="Poly_export"/>
    <property type="match status" value="1"/>
</dbReference>
<proteinExistence type="predicted"/>
<dbReference type="AlphaFoldDB" id="A0A918PAU8"/>
<accession>A0A918PAU8</accession>
<sequence>MCVTALQGCAGSYRAAPTVARGAAGREIMDNAARQIDAQSYRINVDDTLSVNVFLEPDLSVPAVKVDRSGDIALPAIGSIKAEGRTIPEMTSAISTALKGRYLRDPRVSVGIVSSSRDKVVVTGQVTTPGVYDMRKGMTLLEALAVAAGETDVSRLEDVVVYRTVNGERMAAAFNVAAMMSGTEPDLALESNDMVVVGYSGNRAFWKAFRESAGIMALFIRFAY</sequence>
<evidence type="ECO:0000313" key="5">
    <source>
        <dbReference type="Proteomes" id="UP000648075"/>
    </source>
</evidence>
<evidence type="ECO:0000259" key="3">
    <source>
        <dbReference type="Pfam" id="PF10531"/>
    </source>
</evidence>
<comment type="caution">
    <text evidence="4">The sequence shown here is derived from an EMBL/GenBank/DDBJ whole genome shotgun (WGS) entry which is preliminary data.</text>
</comment>
<dbReference type="Gene3D" id="3.10.560.10">
    <property type="entry name" value="Outer membrane lipoprotein wza domain like"/>
    <property type="match status" value="1"/>
</dbReference>
<dbReference type="InterPro" id="IPR019554">
    <property type="entry name" value="Soluble_ligand-bd"/>
</dbReference>
<dbReference type="EMBL" id="BMZA01000002">
    <property type="protein sequence ID" value="GGY96644.1"/>
    <property type="molecule type" value="Genomic_DNA"/>
</dbReference>
<dbReference type="Gene3D" id="3.30.1950.10">
    <property type="entry name" value="wza like domain"/>
    <property type="match status" value="1"/>
</dbReference>
<dbReference type="Pfam" id="PF10531">
    <property type="entry name" value="SLBB"/>
    <property type="match status" value="1"/>
</dbReference>
<organism evidence="4 5">
    <name type="scientific">Novosphingobium colocasiae</name>
    <dbReference type="NCBI Taxonomy" id="1256513"/>
    <lineage>
        <taxon>Bacteria</taxon>
        <taxon>Pseudomonadati</taxon>
        <taxon>Pseudomonadota</taxon>
        <taxon>Alphaproteobacteria</taxon>
        <taxon>Sphingomonadales</taxon>
        <taxon>Sphingomonadaceae</taxon>
        <taxon>Novosphingobium</taxon>
    </lineage>
</organism>
<dbReference type="GO" id="GO:0015159">
    <property type="term" value="F:polysaccharide transmembrane transporter activity"/>
    <property type="evidence" value="ECO:0007669"/>
    <property type="project" value="InterPro"/>
</dbReference>
<dbReference type="InterPro" id="IPR003715">
    <property type="entry name" value="Poly_export_N"/>
</dbReference>
<feature type="domain" description="Soluble ligand binding" evidence="3">
    <location>
        <begin position="120"/>
        <end position="170"/>
    </location>
</feature>
<keyword evidence="5" id="KW-1185">Reference proteome</keyword>
<keyword evidence="1" id="KW-0732">Signal</keyword>
<dbReference type="InterPro" id="IPR049712">
    <property type="entry name" value="Poly_export"/>
</dbReference>
<dbReference type="PANTHER" id="PTHR33619:SF3">
    <property type="entry name" value="POLYSACCHARIDE EXPORT PROTEIN GFCE-RELATED"/>
    <property type="match status" value="1"/>
</dbReference>
<dbReference type="PANTHER" id="PTHR33619">
    <property type="entry name" value="POLYSACCHARIDE EXPORT PROTEIN GFCE-RELATED"/>
    <property type="match status" value="1"/>
</dbReference>
<evidence type="ECO:0008006" key="6">
    <source>
        <dbReference type="Google" id="ProtNLM"/>
    </source>
</evidence>
<reference evidence="4" key="2">
    <citation type="submission" date="2020-09" db="EMBL/GenBank/DDBJ databases">
        <authorList>
            <person name="Sun Q."/>
            <person name="Kim S."/>
        </authorList>
    </citation>
    <scope>NUCLEOTIDE SEQUENCE</scope>
    <source>
        <strain evidence="4">KCTC 32255</strain>
    </source>
</reference>
<reference evidence="4" key="1">
    <citation type="journal article" date="2014" name="Int. J. Syst. Evol. Microbiol.">
        <title>Complete genome sequence of Corynebacterium casei LMG S-19264T (=DSM 44701T), isolated from a smear-ripened cheese.</title>
        <authorList>
            <consortium name="US DOE Joint Genome Institute (JGI-PGF)"/>
            <person name="Walter F."/>
            <person name="Albersmeier A."/>
            <person name="Kalinowski J."/>
            <person name="Ruckert C."/>
        </authorList>
    </citation>
    <scope>NUCLEOTIDE SEQUENCE</scope>
    <source>
        <strain evidence="4">KCTC 32255</strain>
    </source>
</reference>
<dbReference type="Proteomes" id="UP000648075">
    <property type="component" value="Unassembled WGS sequence"/>
</dbReference>
<name>A0A918PAU8_9SPHN</name>
<feature type="domain" description="Polysaccharide export protein N-terminal" evidence="2">
    <location>
        <begin position="38"/>
        <end position="112"/>
    </location>
</feature>
<protein>
    <recommendedName>
        <fullName evidence="6">Polysaccharide export protein</fullName>
    </recommendedName>
</protein>
<evidence type="ECO:0000313" key="4">
    <source>
        <dbReference type="EMBL" id="GGY96644.1"/>
    </source>
</evidence>
<evidence type="ECO:0000256" key="1">
    <source>
        <dbReference type="ARBA" id="ARBA00022729"/>
    </source>
</evidence>
<gene>
    <name evidence="4" type="ORF">GCM10011614_09390</name>
</gene>
<evidence type="ECO:0000259" key="2">
    <source>
        <dbReference type="Pfam" id="PF02563"/>
    </source>
</evidence>